<dbReference type="GO" id="GO:0006094">
    <property type="term" value="P:gluconeogenesis"/>
    <property type="evidence" value="ECO:0007669"/>
    <property type="project" value="UniProtKB-KW"/>
</dbReference>
<keyword evidence="9" id="KW-0804">Transcription</keyword>
<organism evidence="15 16">
    <name type="scientific">Pichia californica</name>
    <dbReference type="NCBI Taxonomy" id="460514"/>
    <lineage>
        <taxon>Eukaryota</taxon>
        <taxon>Fungi</taxon>
        <taxon>Dikarya</taxon>
        <taxon>Ascomycota</taxon>
        <taxon>Saccharomycotina</taxon>
        <taxon>Pichiomycetes</taxon>
        <taxon>Pichiales</taxon>
        <taxon>Pichiaceae</taxon>
        <taxon>Pichia</taxon>
    </lineage>
</organism>
<dbReference type="PANTHER" id="PTHR47659:SF1">
    <property type="entry name" value="TRANSCRIPTION ACTIVATOR OF GLUCONEOGENESIS ERT1"/>
    <property type="match status" value="1"/>
</dbReference>
<evidence type="ECO:0000313" key="16">
    <source>
        <dbReference type="Proteomes" id="UP000697127"/>
    </source>
</evidence>
<dbReference type="Pfam" id="PF24990">
    <property type="entry name" value="PAS_13"/>
    <property type="match status" value="1"/>
</dbReference>
<dbReference type="GO" id="GO:0000981">
    <property type="term" value="F:DNA-binding transcription factor activity, RNA polymerase II-specific"/>
    <property type="evidence" value="ECO:0007669"/>
    <property type="project" value="InterPro"/>
</dbReference>
<keyword evidence="5" id="KW-0862">Zinc</keyword>
<feature type="domain" description="Zn(2)-C6 fungal-type" evidence="14">
    <location>
        <begin position="27"/>
        <end position="58"/>
    </location>
</feature>
<dbReference type="SUPFAM" id="SSF57701">
    <property type="entry name" value="Zn2/Cys6 DNA-binding domain"/>
    <property type="match status" value="1"/>
</dbReference>
<dbReference type="CDD" id="cd00130">
    <property type="entry name" value="PAS"/>
    <property type="match status" value="1"/>
</dbReference>
<feature type="compositionally biased region" description="Low complexity" evidence="13">
    <location>
        <begin position="536"/>
        <end position="560"/>
    </location>
</feature>
<gene>
    <name evidence="15" type="primary">ERT1</name>
    <name evidence="15" type="ORF">C6P40_003701</name>
</gene>
<dbReference type="SMART" id="SM00066">
    <property type="entry name" value="GAL4"/>
    <property type="match status" value="1"/>
</dbReference>
<evidence type="ECO:0000256" key="2">
    <source>
        <dbReference type="ARBA" id="ARBA00010855"/>
    </source>
</evidence>
<feature type="region of interest" description="Disordered" evidence="13">
    <location>
        <begin position="1"/>
        <end position="21"/>
    </location>
</feature>
<evidence type="ECO:0000259" key="14">
    <source>
        <dbReference type="PROSITE" id="PS50048"/>
    </source>
</evidence>
<dbReference type="InterPro" id="IPR001138">
    <property type="entry name" value="Zn2Cys6_DnaBD"/>
</dbReference>
<feature type="compositionally biased region" description="Basic residues" evidence="13">
    <location>
        <begin position="412"/>
        <end position="423"/>
    </location>
</feature>
<dbReference type="Gene3D" id="4.10.240.10">
    <property type="entry name" value="Zn(2)-C6 fungal-type DNA-binding domain"/>
    <property type="match status" value="1"/>
</dbReference>
<name>A0A9P6WQ12_9ASCO</name>
<dbReference type="Proteomes" id="UP000697127">
    <property type="component" value="Unassembled WGS sequence"/>
</dbReference>
<keyword evidence="16" id="KW-1185">Reference proteome</keyword>
<dbReference type="PROSITE" id="PS50048">
    <property type="entry name" value="ZN2_CY6_FUNGAL_2"/>
    <property type="match status" value="1"/>
</dbReference>
<evidence type="ECO:0000256" key="6">
    <source>
        <dbReference type="ARBA" id="ARBA00023015"/>
    </source>
</evidence>
<dbReference type="EMBL" id="PUHW01000043">
    <property type="protein sequence ID" value="KAG0690157.1"/>
    <property type="molecule type" value="Genomic_DNA"/>
</dbReference>
<evidence type="ECO:0000256" key="1">
    <source>
        <dbReference type="ARBA" id="ARBA00004123"/>
    </source>
</evidence>
<evidence type="ECO:0000256" key="13">
    <source>
        <dbReference type="SAM" id="MobiDB-lite"/>
    </source>
</evidence>
<dbReference type="GO" id="GO:0000977">
    <property type="term" value="F:RNA polymerase II transcription regulatory region sequence-specific DNA binding"/>
    <property type="evidence" value="ECO:0007669"/>
    <property type="project" value="TreeGrafter"/>
</dbReference>
<dbReference type="PROSITE" id="PS00463">
    <property type="entry name" value="ZN2_CY6_FUNGAL_1"/>
    <property type="match status" value="1"/>
</dbReference>
<feature type="region of interest" description="Disordered" evidence="13">
    <location>
        <begin position="518"/>
        <end position="560"/>
    </location>
</feature>
<feature type="region of interest" description="Disordered" evidence="13">
    <location>
        <begin position="368"/>
        <end position="436"/>
    </location>
</feature>
<keyword evidence="6" id="KW-0805">Transcription regulation</keyword>
<feature type="compositionally biased region" description="Low complexity" evidence="13">
    <location>
        <begin position="368"/>
        <end position="383"/>
    </location>
</feature>
<dbReference type="InterPro" id="IPR056751">
    <property type="entry name" value="PAS_13"/>
</dbReference>
<feature type="region of interest" description="Disordered" evidence="13">
    <location>
        <begin position="196"/>
        <end position="216"/>
    </location>
</feature>
<protein>
    <recommendedName>
        <fullName evidence="12">Transcription activator of gluconeogenesis ERT1</fullName>
    </recommendedName>
</protein>
<evidence type="ECO:0000256" key="3">
    <source>
        <dbReference type="ARBA" id="ARBA00022432"/>
    </source>
</evidence>
<dbReference type="GO" id="GO:0009267">
    <property type="term" value="P:cellular response to starvation"/>
    <property type="evidence" value="ECO:0007669"/>
    <property type="project" value="TreeGrafter"/>
</dbReference>
<proteinExistence type="inferred from homology"/>
<comment type="similarity">
    <text evidence="2">Belongs to the ERT1/acuK family.</text>
</comment>
<keyword evidence="7" id="KW-0238">DNA-binding</keyword>
<dbReference type="InterPro" id="IPR050335">
    <property type="entry name" value="ERT1_acuK_gluconeogen_tf"/>
</dbReference>
<accession>A0A9P6WQ12</accession>
<comment type="function">
    <text evidence="11">Transcription factor which regulates nonfermentable carbon utilization. Activator of gluconeogenetic genes.</text>
</comment>
<sequence>MDAAKIQKKQKKDKRSRKVPAKKVSRACVHCRNAHITCDDNRPCNRCIKKGLQDSCVDAPRKVKKYLIGLNELEIGSTPKTEDLITSSNSTPIPLDESPHILPVNTIHSESSLNTQNSQQQQFIKNIPAHLNILNNSQMNLNMGIDNINNLEIGNNLLNDNNNSTNSTNINNTNNNNCQSSLRRVDFSTMSNGFIKRSPTDNTATTTTTTTTPNNNNIYGSIDGTIANMNNNNLINSKSPEPPEINFLSSAADSEYAILGNIIDQTLFSNAHNINNMNNNNNNSTQKYLSPAMSTTSDDFEYLNYQPLMSSKNNNESPNSITTTSNTSNSIGGGSNSPFIKPLQPIEMRFKTNSKIKLKSGNQKIIKNYSESDNNDNNPSESSGYNSSETDDENDSILKNNNDENTEDKNLKKLKRKNKKNKNLKYPDLYPNEPQCDTSTNQYFIGTMSTIDGIKTHTFPEVVKQISKFKNEHPNKFKERNKRSAISFSIGIIDDLIVPEIDGESNSTVIKKSLSSSSSSISLDNKSKDKNELKGNNDGNNDNNNNNNNNNNNDDNNIINNNNNNAKCGLLYHEPSEIYEKVKQAFTYVKPYHDLNLYLKSRFTKKDLVQMSKSIAEYRPSFIAGMIKLKEDDLIFAEQCFQRTLLEYDGYIGISGTPTLVWRRSSQIAYVGDEFCILTGWSKDDLLCKSTFAVEIMDDKSCVEYFKIFSKIAFGDMSGDTITECTLLTPKGESIRTNSTWTLKRDVFGIPMMFIATFLPILT</sequence>
<feature type="region of interest" description="Disordered" evidence="13">
    <location>
        <begin position="308"/>
        <end position="342"/>
    </location>
</feature>
<comment type="caution">
    <text evidence="15">The sequence shown here is derived from an EMBL/GenBank/DDBJ whole genome shotgun (WGS) entry which is preliminary data.</text>
</comment>
<keyword evidence="3" id="KW-0312">Gluconeogenesis</keyword>
<evidence type="ECO:0000256" key="4">
    <source>
        <dbReference type="ARBA" id="ARBA00022723"/>
    </source>
</evidence>
<dbReference type="InterPro" id="IPR000014">
    <property type="entry name" value="PAS"/>
</dbReference>
<dbReference type="Pfam" id="PF00172">
    <property type="entry name" value="Zn_clus"/>
    <property type="match status" value="1"/>
</dbReference>
<reference evidence="15" key="1">
    <citation type="submission" date="2020-11" db="EMBL/GenBank/DDBJ databases">
        <title>Kefir isolates.</title>
        <authorList>
            <person name="Marcisauskas S."/>
            <person name="Kim Y."/>
            <person name="Blasche S."/>
        </authorList>
    </citation>
    <scope>NUCLEOTIDE SEQUENCE</scope>
    <source>
        <strain evidence="15">Olga-1</strain>
    </source>
</reference>
<keyword evidence="4" id="KW-0479">Metal-binding</keyword>
<evidence type="ECO:0000256" key="10">
    <source>
        <dbReference type="ARBA" id="ARBA00023242"/>
    </source>
</evidence>
<keyword evidence="10" id="KW-0539">Nucleus</keyword>
<feature type="compositionally biased region" description="Basic and acidic residues" evidence="13">
    <location>
        <begin position="525"/>
        <end position="535"/>
    </location>
</feature>
<feature type="compositionally biased region" description="Low complexity" evidence="13">
    <location>
        <begin position="313"/>
        <end position="330"/>
    </location>
</feature>
<evidence type="ECO:0000256" key="9">
    <source>
        <dbReference type="ARBA" id="ARBA00023163"/>
    </source>
</evidence>
<feature type="compositionally biased region" description="Low complexity" evidence="13">
    <location>
        <begin position="200"/>
        <end position="216"/>
    </location>
</feature>
<dbReference type="SUPFAM" id="SSF55785">
    <property type="entry name" value="PYP-like sensor domain (PAS domain)"/>
    <property type="match status" value="1"/>
</dbReference>
<keyword evidence="8" id="KW-0010">Activator</keyword>
<dbReference type="InterPro" id="IPR035965">
    <property type="entry name" value="PAS-like_dom_sf"/>
</dbReference>
<dbReference type="GO" id="GO:0005634">
    <property type="term" value="C:nucleus"/>
    <property type="evidence" value="ECO:0007669"/>
    <property type="project" value="UniProtKB-SubCell"/>
</dbReference>
<evidence type="ECO:0000256" key="7">
    <source>
        <dbReference type="ARBA" id="ARBA00023125"/>
    </source>
</evidence>
<evidence type="ECO:0000313" key="15">
    <source>
        <dbReference type="EMBL" id="KAG0690157.1"/>
    </source>
</evidence>
<evidence type="ECO:0000256" key="12">
    <source>
        <dbReference type="ARBA" id="ARBA00040903"/>
    </source>
</evidence>
<evidence type="ECO:0000256" key="8">
    <source>
        <dbReference type="ARBA" id="ARBA00023159"/>
    </source>
</evidence>
<evidence type="ECO:0000256" key="5">
    <source>
        <dbReference type="ARBA" id="ARBA00022833"/>
    </source>
</evidence>
<dbReference type="InterPro" id="IPR036864">
    <property type="entry name" value="Zn2-C6_fun-type_DNA-bd_sf"/>
</dbReference>
<dbReference type="AlphaFoldDB" id="A0A9P6WQ12"/>
<comment type="subcellular location">
    <subcellularLocation>
        <location evidence="1">Nucleus</location>
    </subcellularLocation>
</comment>
<dbReference type="GO" id="GO:0008270">
    <property type="term" value="F:zinc ion binding"/>
    <property type="evidence" value="ECO:0007669"/>
    <property type="project" value="InterPro"/>
</dbReference>
<dbReference type="CDD" id="cd00067">
    <property type="entry name" value="GAL4"/>
    <property type="match status" value="1"/>
</dbReference>
<dbReference type="PANTHER" id="PTHR47659">
    <property type="entry name" value="ZN(II)2CYS6 TRANSCRIPTION FACTOR (EUROFUNG)-RELATED"/>
    <property type="match status" value="1"/>
</dbReference>
<evidence type="ECO:0000256" key="11">
    <source>
        <dbReference type="ARBA" id="ARBA00037475"/>
    </source>
</evidence>